<dbReference type="InterPro" id="IPR029052">
    <property type="entry name" value="Metallo-depent_PP-like"/>
</dbReference>
<accession>A0AAD4Q1C4</accession>
<gene>
    <name evidence="4" type="ORF">BGW36DRAFT_422044</name>
</gene>
<dbReference type="SUPFAM" id="SSF56300">
    <property type="entry name" value="Metallo-dependent phosphatases"/>
    <property type="match status" value="1"/>
</dbReference>
<evidence type="ECO:0000256" key="2">
    <source>
        <dbReference type="SAM" id="MobiDB-lite"/>
    </source>
</evidence>
<dbReference type="RefSeq" id="XP_046078111.1">
    <property type="nucleotide sequence ID" value="XM_046219652.1"/>
</dbReference>
<dbReference type="InterPro" id="IPR019079">
    <property type="entry name" value="Capsule_synth_CapA"/>
</dbReference>
<sequence length="587" mass="65146">MASSSSRLKSATVAAATAAGIVSTNTTRTPTKKEFNINFTGDVMLGRLIDQLFPVHVHNPDDQSHAQSFIARHAQQLQNYSPASPWGSTLPLFTDDSDLNIINLETSVTTNRDPWPGKAFNYRMHPANAPAILGAAKIDFASLANNHTLDFGPEGLIETAWTLKNGDGDGARIGIGGAGENTLEAISPAILELPRSISQRGVKQGGRPVALSAENMKERAGKHLVHVYAASDHPRVWSAVPTFHLIDYSEKSKAHLKRVIEKYSFPSPITAEQRSSESSGSSPKPSDVSNEPQQQPSLKIFSIHWGPNYSWHPAEEIRSMAHFLIFDCGIDIVHGHSSHHIQGVECPAPGKLIIYGCGDFVDDYAVHDDYRNDLGAVYRVVVREEDREESGNARRRVMPVRLEIFPTRIHLFQAQLLDSEKDADHKWVVGRIKELTDALMGTGYGRSIYKKSIVRPELGPRGQIMVDLKSEVIQVSSEPVNRRLKAEEESDSEVSDEEDSSDGNLPFPHEKRFPDLMIFSLVGPQHGRIYYACVADNLDVVIRQSPLYSFEKRNENLLSLVSSFLLSQPLREDILLRRLTIETGQIL</sequence>
<dbReference type="PANTHER" id="PTHR33393">
    <property type="entry name" value="POLYGLUTAMINE SYNTHESIS ACCESSORY PROTEIN RV0574C-RELATED"/>
    <property type="match status" value="1"/>
</dbReference>
<evidence type="ECO:0000259" key="3">
    <source>
        <dbReference type="SMART" id="SM00854"/>
    </source>
</evidence>
<comment type="caution">
    <text evidence="4">The sequence shown here is derived from an EMBL/GenBank/DDBJ whole genome shotgun (WGS) entry which is preliminary data.</text>
</comment>
<proteinExistence type="inferred from homology"/>
<evidence type="ECO:0000256" key="1">
    <source>
        <dbReference type="ARBA" id="ARBA00005662"/>
    </source>
</evidence>
<protein>
    <recommendedName>
        <fullName evidence="3">Capsule synthesis protein CapA domain-containing protein</fullName>
    </recommendedName>
</protein>
<dbReference type="EMBL" id="JAJTJA010000001">
    <property type="protein sequence ID" value="KAH8705490.1"/>
    <property type="molecule type" value="Genomic_DNA"/>
</dbReference>
<dbReference type="CDD" id="cd07381">
    <property type="entry name" value="MPP_CapA"/>
    <property type="match status" value="1"/>
</dbReference>
<dbReference type="PANTHER" id="PTHR33393:SF11">
    <property type="entry name" value="POLYGLUTAMINE SYNTHESIS ACCESSORY PROTEIN RV0574C-RELATED"/>
    <property type="match status" value="1"/>
</dbReference>
<feature type="compositionally biased region" description="Low complexity" evidence="2">
    <location>
        <begin position="276"/>
        <end position="289"/>
    </location>
</feature>
<name>A0AAD4Q1C4_9EURO</name>
<dbReference type="Proteomes" id="UP001201262">
    <property type="component" value="Unassembled WGS sequence"/>
</dbReference>
<evidence type="ECO:0000313" key="4">
    <source>
        <dbReference type="EMBL" id="KAH8705490.1"/>
    </source>
</evidence>
<dbReference type="InterPro" id="IPR052169">
    <property type="entry name" value="CW_Biosynth-Accessory"/>
</dbReference>
<evidence type="ECO:0000313" key="5">
    <source>
        <dbReference type="Proteomes" id="UP001201262"/>
    </source>
</evidence>
<feature type="region of interest" description="Disordered" evidence="2">
    <location>
        <begin position="480"/>
        <end position="508"/>
    </location>
</feature>
<dbReference type="AlphaFoldDB" id="A0AAD4Q1C4"/>
<feature type="region of interest" description="Disordered" evidence="2">
    <location>
        <begin position="270"/>
        <end position="294"/>
    </location>
</feature>
<organism evidence="4 5">
    <name type="scientific">Talaromyces proteolyticus</name>
    <dbReference type="NCBI Taxonomy" id="1131652"/>
    <lineage>
        <taxon>Eukaryota</taxon>
        <taxon>Fungi</taxon>
        <taxon>Dikarya</taxon>
        <taxon>Ascomycota</taxon>
        <taxon>Pezizomycotina</taxon>
        <taxon>Eurotiomycetes</taxon>
        <taxon>Eurotiomycetidae</taxon>
        <taxon>Eurotiales</taxon>
        <taxon>Trichocomaceae</taxon>
        <taxon>Talaromyces</taxon>
        <taxon>Talaromyces sect. Bacilispori</taxon>
    </lineage>
</organism>
<keyword evidence="5" id="KW-1185">Reference proteome</keyword>
<feature type="domain" description="Capsule synthesis protein CapA" evidence="3">
    <location>
        <begin position="36"/>
        <end position="364"/>
    </location>
</feature>
<reference evidence="4" key="1">
    <citation type="submission" date="2021-12" db="EMBL/GenBank/DDBJ databases">
        <title>Convergent genome expansion in fungi linked to evolution of root-endophyte symbiosis.</title>
        <authorList>
            <consortium name="DOE Joint Genome Institute"/>
            <person name="Ke Y.-H."/>
            <person name="Bonito G."/>
            <person name="Liao H.-L."/>
            <person name="Looney B."/>
            <person name="Rojas-Flechas A."/>
            <person name="Nash J."/>
            <person name="Hameed K."/>
            <person name="Schadt C."/>
            <person name="Martin F."/>
            <person name="Crous P.W."/>
            <person name="Miettinen O."/>
            <person name="Magnuson J.K."/>
            <person name="Labbe J."/>
            <person name="Jacobson D."/>
            <person name="Doktycz M.J."/>
            <person name="Veneault-Fourrey C."/>
            <person name="Kuo A."/>
            <person name="Mondo S."/>
            <person name="Calhoun S."/>
            <person name="Riley R."/>
            <person name="Ohm R."/>
            <person name="LaButti K."/>
            <person name="Andreopoulos B."/>
            <person name="Pangilinan J."/>
            <person name="Nolan M."/>
            <person name="Tritt A."/>
            <person name="Clum A."/>
            <person name="Lipzen A."/>
            <person name="Daum C."/>
            <person name="Barry K."/>
            <person name="Grigoriev I.V."/>
            <person name="Vilgalys R."/>
        </authorList>
    </citation>
    <scope>NUCLEOTIDE SEQUENCE</scope>
    <source>
        <strain evidence="4">PMI_201</strain>
    </source>
</reference>
<feature type="compositionally biased region" description="Acidic residues" evidence="2">
    <location>
        <begin position="488"/>
        <end position="501"/>
    </location>
</feature>
<dbReference type="SMART" id="SM00854">
    <property type="entry name" value="PGA_cap"/>
    <property type="match status" value="1"/>
</dbReference>
<comment type="similarity">
    <text evidence="1">Belongs to the CapA family.</text>
</comment>
<dbReference type="GeneID" id="70249939"/>
<dbReference type="Pfam" id="PF09587">
    <property type="entry name" value="PGA_cap"/>
    <property type="match status" value="1"/>
</dbReference>